<dbReference type="eggNOG" id="COG2070">
    <property type="taxonomic scope" value="Bacteria"/>
</dbReference>
<dbReference type="Pfam" id="PF03060">
    <property type="entry name" value="NMO"/>
    <property type="match status" value="1"/>
</dbReference>
<dbReference type="STRING" id="1121448.DGI_3415"/>
<dbReference type="CDD" id="cd04730">
    <property type="entry name" value="NPD_like"/>
    <property type="match status" value="1"/>
</dbReference>
<protein>
    <submittedName>
        <fullName evidence="4">Putative 2-nitropropane dioxygenase</fullName>
    </submittedName>
</protein>
<dbReference type="PANTHER" id="PTHR32332:SF18">
    <property type="entry name" value="2-NITROPROPANE DIOXYGENASE"/>
    <property type="match status" value="1"/>
</dbReference>
<evidence type="ECO:0000256" key="3">
    <source>
        <dbReference type="ARBA" id="ARBA00023002"/>
    </source>
</evidence>
<dbReference type="GO" id="GO:0051213">
    <property type="term" value="F:dioxygenase activity"/>
    <property type="evidence" value="ECO:0007669"/>
    <property type="project" value="UniProtKB-KW"/>
</dbReference>
<dbReference type="InterPro" id="IPR004136">
    <property type="entry name" value="NMO"/>
</dbReference>
<proteinExistence type="predicted"/>
<keyword evidence="4" id="KW-0223">Dioxygenase</keyword>
<dbReference type="EMBL" id="CP006585">
    <property type="protein sequence ID" value="AGW15098.1"/>
    <property type="molecule type" value="Genomic_DNA"/>
</dbReference>
<keyword evidence="2" id="KW-0288">FMN</keyword>
<dbReference type="RefSeq" id="WP_021762219.1">
    <property type="nucleotide sequence ID" value="NC_022444.1"/>
</dbReference>
<evidence type="ECO:0000256" key="1">
    <source>
        <dbReference type="ARBA" id="ARBA00022630"/>
    </source>
</evidence>
<dbReference type="OrthoDB" id="9778912at2"/>
<evidence type="ECO:0000313" key="5">
    <source>
        <dbReference type="Proteomes" id="UP000016587"/>
    </source>
</evidence>
<dbReference type="Proteomes" id="UP000016587">
    <property type="component" value="Chromosome"/>
</dbReference>
<dbReference type="AlphaFoldDB" id="T2GFP0"/>
<dbReference type="Gene3D" id="3.20.20.70">
    <property type="entry name" value="Aldolase class I"/>
    <property type="match status" value="1"/>
</dbReference>
<evidence type="ECO:0000256" key="2">
    <source>
        <dbReference type="ARBA" id="ARBA00022643"/>
    </source>
</evidence>
<keyword evidence="1" id="KW-0285">Flavoprotein</keyword>
<keyword evidence="3" id="KW-0560">Oxidoreductase</keyword>
<keyword evidence="5" id="KW-1185">Reference proteome</keyword>
<gene>
    <name evidence="4" type="ORF">DGI_3415</name>
</gene>
<sequence length="359" mass="37654">MAIPPLHIGNVTARLPIIQGGMGIGISLSGLASAVARAGGIGVIATPGIGMDEPDFRTNWVEANSRALAREIRQAKANAQGGLIGVNIMTVLTNSPELIATATAENADIILSGAGLPLSLPKYVTEGSTTKLAPIVSSGRAAALIARSWQSKCSCLPDAVVVEGPLAGGHLGFKREELDDPAMRLEQLVTETIEALKPFVQKAGRDIPVIAAGGIYTGADIRAIMDLGASGVQLGTRFVATHECDAHINFKQAFVDATATDMVIVDSPVGLPGRALRNPFVEGALRGEKKPFNCPYHCLKSCDPTKSPYCIALALKQAQRGMDDTALRFAGANAWRVDKLLHVQELMDELVAGYEAATA</sequence>
<reference evidence="4 5" key="1">
    <citation type="journal article" date="2013" name="J. Bacteriol.">
        <title>Roles of HynAB and Ech, the only two hydrogenases found in the model sulfate reducer Desulfovibrio gigas.</title>
        <authorList>
            <person name="Morais-Silva F.O."/>
            <person name="Santos C.I."/>
            <person name="Rodrigues R."/>
            <person name="Pereira I.A."/>
            <person name="Rodrigues-Pousada C."/>
        </authorList>
    </citation>
    <scope>NUCLEOTIDE SEQUENCE [LARGE SCALE GENOMIC DNA]</scope>
    <source>
        <strain evidence="5">ATCC 19364 / DSM 1382 / NCIMB 9332 / VKM B-1759</strain>
    </source>
</reference>
<organism evidence="4 5">
    <name type="scientific">Megalodesulfovibrio gigas (strain ATCC 19364 / DSM 1382 / NCIMB 9332 / VKM B-1759)</name>
    <name type="common">Desulfovibrio gigas</name>
    <dbReference type="NCBI Taxonomy" id="1121448"/>
    <lineage>
        <taxon>Bacteria</taxon>
        <taxon>Pseudomonadati</taxon>
        <taxon>Thermodesulfobacteriota</taxon>
        <taxon>Desulfovibrionia</taxon>
        <taxon>Desulfovibrionales</taxon>
        <taxon>Desulfovibrionaceae</taxon>
        <taxon>Megalodesulfovibrio</taxon>
    </lineage>
</organism>
<dbReference type="GO" id="GO:0018580">
    <property type="term" value="F:nitronate monooxygenase activity"/>
    <property type="evidence" value="ECO:0007669"/>
    <property type="project" value="InterPro"/>
</dbReference>
<name>T2GFP0_MEGG1</name>
<dbReference type="SUPFAM" id="SSF51412">
    <property type="entry name" value="Inosine monophosphate dehydrogenase (IMPDH)"/>
    <property type="match status" value="1"/>
</dbReference>
<dbReference type="InterPro" id="IPR013785">
    <property type="entry name" value="Aldolase_TIM"/>
</dbReference>
<evidence type="ECO:0000313" key="4">
    <source>
        <dbReference type="EMBL" id="AGW15098.1"/>
    </source>
</evidence>
<accession>T2GFP0</accession>
<dbReference type="HOGENOM" id="CLU_038732_0_1_7"/>
<dbReference type="KEGG" id="dgg:DGI_3415"/>
<reference evidence="5" key="2">
    <citation type="submission" date="2013-07" db="EMBL/GenBank/DDBJ databases">
        <authorList>
            <person name="Morais-Silva F.O."/>
            <person name="Rezende A.M."/>
            <person name="Pimentel C."/>
            <person name="Resende D.M."/>
            <person name="Santos C.I."/>
            <person name="Clemente C."/>
            <person name="de Oliveira L.M."/>
            <person name="da Silva S.M."/>
            <person name="Costa D.A."/>
            <person name="Varela-Raposo A."/>
            <person name="Horacio E.C.A."/>
            <person name="Matos M."/>
            <person name="Flores O."/>
            <person name="Ruiz J.C."/>
            <person name="Rodrigues-Pousada C."/>
        </authorList>
    </citation>
    <scope>NUCLEOTIDE SEQUENCE [LARGE SCALE GENOMIC DNA]</scope>
    <source>
        <strain evidence="5">ATCC 19364 / DSM 1382 / NCIMB 9332 / VKM B-1759</strain>
    </source>
</reference>
<dbReference type="PATRIC" id="fig|1121448.10.peg.3368"/>
<dbReference type="PANTHER" id="PTHR32332">
    <property type="entry name" value="2-NITROPROPANE DIOXYGENASE"/>
    <property type="match status" value="1"/>
</dbReference>